<dbReference type="Proteomes" id="UP000214746">
    <property type="component" value="Unassembled WGS sequence"/>
</dbReference>
<dbReference type="FunFam" id="3.40.50.2000:FF:000119">
    <property type="entry name" value="Glycosyl transferase group 1"/>
    <property type="match status" value="1"/>
</dbReference>
<accession>A0A2W1NAZ4</accession>
<reference evidence="4" key="1">
    <citation type="submission" date="2018-06" db="EMBL/GenBank/DDBJ databases">
        <title>Paenibacillus xerothermodurans sp. nov. an extremely dry heat resistant spore forming bacterium isolated from the soil of Cape Canaveral, Florida.</title>
        <authorList>
            <person name="Seuylemezian A."/>
            <person name="Kaur N."/>
            <person name="Patil P."/>
            <person name="Patil P."/>
            <person name="Mayilraj S."/>
            <person name="Vaishampayan P."/>
        </authorList>
    </citation>
    <scope>NUCLEOTIDE SEQUENCE [LARGE SCALE GENOMIC DNA]</scope>
    <source>
        <strain evidence="4">ATCC 27380</strain>
    </source>
</reference>
<dbReference type="AlphaFoldDB" id="A0A2W1NAZ4"/>
<dbReference type="OrthoDB" id="9797829at2"/>
<evidence type="ECO:0000256" key="1">
    <source>
        <dbReference type="ARBA" id="ARBA00022679"/>
    </source>
</evidence>
<dbReference type="InterPro" id="IPR001296">
    <property type="entry name" value="Glyco_trans_1"/>
</dbReference>
<feature type="domain" description="Glycosyltransferase subfamily 4-like N-terminal" evidence="3">
    <location>
        <begin position="16"/>
        <end position="182"/>
    </location>
</feature>
<comment type="caution">
    <text evidence="4">The sequence shown here is derived from an EMBL/GenBank/DDBJ whole genome shotgun (WGS) entry which is preliminary data.</text>
</comment>
<dbReference type="RefSeq" id="WP_089200191.1">
    <property type="nucleotide sequence ID" value="NZ_NHRJ02000005.1"/>
</dbReference>
<dbReference type="Pfam" id="PF13439">
    <property type="entry name" value="Glyco_transf_4"/>
    <property type="match status" value="1"/>
</dbReference>
<feature type="domain" description="Glycosyl transferase family 1" evidence="2">
    <location>
        <begin position="200"/>
        <end position="354"/>
    </location>
</feature>
<evidence type="ECO:0000259" key="2">
    <source>
        <dbReference type="Pfam" id="PF00534"/>
    </source>
</evidence>
<dbReference type="Pfam" id="PF00534">
    <property type="entry name" value="Glycos_transf_1"/>
    <property type="match status" value="1"/>
</dbReference>
<evidence type="ECO:0000313" key="5">
    <source>
        <dbReference type="Proteomes" id="UP000214746"/>
    </source>
</evidence>
<evidence type="ECO:0000313" key="4">
    <source>
        <dbReference type="EMBL" id="PZE20820.1"/>
    </source>
</evidence>
<dbReference type="PANTHER" id="PTHR46401">
    <property type="entry name" value="GLYCOSYLTRANSFERASE WBBK-RELATED"/>
    <property type="match status" value="1"/>
</dbReference>
<dbReference type="PANTHER" id="PTHR46401:SF2">
    <property type="entry name" value="GLYCOSYLTRANSFERASE WBBK-RELATED"/>
    <property type="match status" value="1"/>
</dbReference>
<dbReference type="InterPro" id="IPR028098">
    <property type="entry name" value="Glyco_trans_4-like_N"/>
</dbReference>
<dbReference type="Gene3D" id="3.40.50.2000">
    <property type="entry name" value="Glycogen Phosphorylase B"/>
    <property type="match status" value="2"/>
</dbReference>
<protein>
    <submittedName>
        <fullName evidence="4">Glycosyltransferase family 1 protein</fullName>
    </submittedName>
</protein>
<sequence>MKIFLDAQPLLGPRSGIARYVECLGKQLSYDPELRVHLAFNRIAKSVRENHVLTLERDFQLQLRNNVYPYKVIRRLCKPNLLYHIPYDIAASNNADIFHGTNFTFTPIRKGKSIITIHDLAYMRYPESTSELILKHHSKWVPYSAQQSDRIIADSQQTKRDIVELLHVPEDKVDVVYLAADEQFQYIADRAPILTKYNLPEQYILFVGTVEPRKNLVGLLKSFLLLKKEYGSLHKLVIVGAKGWKFTPIFDWVKENDLTHDVVFTGFIDDEDLPAIYSGATVVVMPSIYEGFGLPLLEAMQCGTPVIGSNVSSIPEIIGDSGLLIPPNDHSAWANAMHNVISDLSLRTHYSEMALLRASQFTWQNTAAETKKVYEKTLGSSH</sequence>
<dbReference type="GO" id="GO:0016757">
    <property type="term" value="F:glycosyltransferase activity"/>
    <property type="evidence" value="ECO:0007669"/>
    <property type="project" value="InterPro"/>
</dbReference>
<proteinExistence type="predicted"/>
<keyword evidence="1" id="KW-0808">Transferase</keyword>
<gene>
    <name evidence="4" type="ORF">CBW46_011750</name>
</gene>
<name>A0A2W1NAZ4_PAEXE</name>
<dbReference type="EMBL" id="NHRJ02000005">
    <property type="protein sequence ID" value="PZE20820.1"/>
    <property type="molecule type" value="Genomic_DNA"/>
</dbReference>
<dbReference type="SUPFAM" id="SSF53756">
    <property type="entry name" value="UDP-Glycosyltransferase/glycogen phosphorylase"/>
    <property type="match status" value="1"/>
</dbReference>
<dbReference type="GO" id="GO:0009103">
    <property type="term" value="P:lipopolysaccharide biosynthetic process"/>
    <property type="evidence" value="ECO:0007669"/>
    <property type="project" value="TreeGrafter"/>
</dbReference>
<organism evidence="4 5">
    <name type="scientific">Paenibacillus xerothermodurans</name>
    <dbReference type="NCBI Taxonomy" id="1977292"/>
    <lineage>
        <taxon>Bacteria</taxon>
        <taxon>Bacillati</taxon>
        <taxon>Bacillota</taxon>
        <taxon>Bacilli</taxon>
        <taxon>Bacillales</taxon>
        <taxon>Paenibacillaceae</taxon>
        <taxon>Paenibacillus</taxon>
    </lineage>
</organism>
<dbReference type="CDD" id="cd03809">
    <property type="entry name" value="GT4_MtfB-like"/>
    <property type="match status" value="1"/>
</dbReference>
<evidence type="ECO:0000259" key="3">
    <source>
        <dbReference type="Pfam" id="PF13439"/>
    </source>
</evidence>
<keyword evidence="5" id="KW-1185">Reference proteome</keyword>